<dbReference type="InterPro" id="IPR035986">
    <property type="entry name" value="PKD_dom_sf"/>
</dbReference>
<evidence type="ECO:0000256" key="3">
    <source>
        <dbReference type="ARBA" id="ARBA00022692"/>
    </source>
</evidence>
<dbReference type="InterPro" id="IPR031777">
    <property type="entry name" value="Sortilin_C"/>
</dbReference>
<evidence type="ECO:0000256" key="9">
    <source>
        <dbReference type="SAM" id="Phobius"/>
    </source>
</evidence>
<dbReference type="PANTHER" id="PTHR12106:SF10">
    <property type="entry name" value="VPS10 DOMAIN-CONTAINING RECEPTOR SORCS3"/>
    <property type="match status" value="1"/>
</dbReference>
<evidence type="ECO:0000256" key="6">
    <source>
        <dbReference type="ARBA" id="ARBA00022989"/>
    </source>
</evidence>
<comment type="subcellular location">
    <subcellularLocation>
        <location evidence="1">Membrane</location>
        <topology evidence="1">Single-pass type I membrane protein</topology>
    </subcellularLocation>
</comment>
<dbReference type="Gene3D" id="3.30.60.270">
    <property type="match status" value="1"/>
</dbReference>
<dbReference type="InterPro" id="IPR031778">
    <property type="entry name" value="Sortilin_N"/>
</dbReference>
<dbReference type="SMART" id="SM00602">
    <property type="entry name" value="VPS10"/>
    <property type="match status" value="1"/>
</dbReference>
<dbReference type="SUPFAM" id="SSF110296">
    <property type="entry name" value="Oligoxyloglucan reducing end-specific cellobiohydrolase"/>
    <property type="match status" value="1"/>
</dbReference>
<feature type="transmembrane region" description="Helical" evidence="9">
    <location>
        <begin position="816"/>
        <end position="834"/>
    </location>
</feature>
<comment type="caution">
    <text evidence="11">The sequence shown here is derived from an EMBL/GenBank/DDBJ whole genome shotgun (WGS) entry which is preliminary data.</text>
</comment>
<keyword evidence="12" id="KW-1185">Reference proteome</keyword>
<dbReference type="AlphaFoldDB" id="A0ABD1JKQ7"/>
<evidence type="ECO:0000256" key="4">
    <source>
        <dbReference type="ARBA" id="ARBA00022729"/>
    </source>
</evidence>
<dbReference type="InterPro" id="IPR013783">
    <property type="entry name" value="Ig-like_fold"/>
</dbReference>
<dbReference type="InterPro" id="IPR022409">
    <property type="entry name" value="PKD/Chitinase_dom"/>
</dbReference>
<keyword evidence="6 9" id="KW-1133">Transmembrane helix</keyword>
<dbReference type="Pfam" id="PF15902">
    <property type="entry name" value="Sortilin-Vps10"/>
    <property type="match status" value="1"/>
</dbReference>
<name>A0ABD1JKQ7_9TELE</name>
<keyword evidence="7 9" id="KW-0472">Membrane</keyword>
<sequence length="910" mass="101847">MEEEKEAEEEEEEEQEMKKENLIITEVFVEGIKGMLIANRKLENQVKTYITYNKGRDWRLLQAPTTDLEGNSIHCVLPLCSLHLQLQMSENPYLSGSIITKSSAPGVIVATGNIGSELSYNNVGMFISPDAGNSWRQIFEEEHNVWFLDKGGALLAVKQPTIPTRHLWVSFDEGRQWDRHSFSMVPLFVDGVLVEPGIDNQIMTFFGHFSHRSEWQLIKIDYKSLFSKRCTDGDYQTWHLHNQGEPCVMGQKQIYMKRRPASSCMLGPGYSRVLSSEPCICRAHDFECDYGYERGGDGNCSPSFWYNPATVSRSCSHGQNYLNSTGYRKVAANNCTKGVNDMYTARRQKCPNRAPHGLQLSTSEGKLTAPLHSNVTFLLQLQEWKDSSSVLRAAVCAPVVPQRGIPDSKHITPTPTLLLFPLCLVRGCWDFVSHKGLLGLCVSQGAAGTLCLMRGCWDFVSHGARERTGGCHHHTKLVTFTMQTLMTRGPNNTCIPLCLWTLPSELHITQHVRSTLECGTTATEAAAASCVSISLVGNPGDSMRTHIQLDFGDGTAVSYSNLTWAEEGVKHVYRSTGIFRVTALAENEMGTDSTSLYLHITCAVEHVQLLAPLVVIQNKEVNLTAVVWPSHSHTLTYFWWLGNSSEPIITLDGSISHTFTREGMHTVTLQVSSANSILQDTKTIAVQEFFKSLLLSFSPNLDEVNPDIPEWRQDVGRVIKKALLQVADIPESQLLVAVLPGVPTAAELFLLPSNNQSEVRKKSEEDLEQISEVLVSALNQNLVEFELKPAYRVIVYITQLTLAPLVDSIPSHSSSAMLMLLSVVFLGLVVFLIYKFKRKIPWINIDAEVNHEKEQEMINTVGQSEAAPKITLSEFPTQKEMMEKELECRLKRKLNCPWCCIDLQVTLKQH</sequence>
<proteinExistence type="inferred from homology"/>
<keyword evidence="4" id="KW-0732">Signal</keyword>
<evidence type="ECO:0000259" key="10">
    <source>
        <dbReference type="PROSITE" id="PS50093"/>
    </source>
</evidence>
<evidence type="ECO:0000256" key="5">
    <source>
        <dbReference type="ARBA" id="ARBA00022737"/>
    </source>
</evidence>
<dbReference type="GO" id="GO:0016020">
    <property type="term" value="C:membrane"/>
    <property type="evidence" value="ECO:0007669"/>
    <property type="project" value="UniProtKB-SubCell"/>
</dbReference>
<reference evidence="11 12" key="1">
    <citation type="submission" date="2024-09" db="EMBL/GenBank/DDBJ databases">
        <title>A chromosome-level genome assembly of Gray's grenadier anchovy, Coilia grayii.</title>
        <authorList>
            <person name="Fu Z."/>
        </authorList>
    </citation>
    <scope>NUCLEOTIDE SEQUENCE [LARGE SCALE GENOMIC DNA]</scope>
    <source>
        <strain evidence="11">G4</strain>
        <tissue evidence="11">Muscle</tissue>
    </source>
</reference>
<gene>
    <name evidence="11" type="ORF">ACEWY4_017795</name>
</gene>
<evidence type="ECO:0000313" key="11">
    <source>
        <dbReference type="EMBL" id="KAL2086736.1"/>
    </source>
</evidence>
<dbReference type="PROSITE" id="PS50093">
    <property type="entry name" value="PKD"/>
    <property type="match status" value="2"/>
</dbReference>
<dbReference type="CDD" id="cd00146">
    <property type="entry name" value="PKD"/>
    <property type="match status" value="1"/>
</dbReference>
<protein>
    <recommendedName>
        <fullName evidence="10">PKD domain-containing protein</fullName>
    </recommendedName>
</protein>
<dbReference type="Proteomes" id="UP001591681">
    <property type="component" value="Unassembled WGS sequence"/>
</dbReference>
<feature type="domain" description="PKD" evidence="10">
    <location>
        <begin position="636"/>
        <end position="693"/>
    </location>
</feature>
<dbReference type="FunFam" id="2.10.70.80:FF:000001">
    <property type="entry name" value="Sortilin-related VPS10 domain-containing receptor 1"/>
    <property type="match status" value="1"/>
</dbReference>
<dbReference type="SUPFAM" id="SSF49299">
    <property type="entry name" value="PKD domain"/>
    <property type="match status" value="2"/>
</dbReference>
<feature type="domain" description="PKD" evidence="10">
    <location>
        <begin position="550"/>
        <end position="594"/>
    </location>
</feature>
<evidence type="ECO:0000256" key="2">
    <source>
        <dbReference type="ARBA" id="ARBA00010818"/>
    </source>
</evidence>
<dbReference type="InterPro" id="IPR006581">
    <property type="entry name" value="VPS10"/>
</dbReference>
<dbReference type="PANTHER" id="PTHR12106">
    <property type="entry name" value="SORTILIN RELATED"/>
    <property type="match status" value="1"/>
</dbReference>
<dbReference type="InterPro" id="IPR000601">
    <property type="entry name" value="PKD_dom"/>
</dbReference>
<keyword evidence="3 9" id="KW-0812">Transmembrane</keyword>
<accession>A0ABD1JKQ7</accession>
<evidence type="ECO:0000313" key="12">
    <source>
        <dbReference type="Proteomes" id="UP001591681"/>
    </source>
</evidence>
<dbReference type="Gene3D" id="2.10.70.80">
    <property type="match status" value="1"/>
</dbReference>
<dbReference type="InterPro" id="IPR050310">
    <property type="entry name" value="VPS10-sortilin"/>
</dbReference>
<dbReference type="Gene3D" id="2.60.40.10">
    <property type="entry name" value="Immunoglobulins"/>
    <property type="match status" value="2"/>
</dbReference>
<comment type="similarity">
    <text evidence="2">Belongs to the VPS10-related sortilin family. SORCS subfamily.</text>
</comment>
<keyword evidence="8" id="KW-0325">Glycoprotein</keyword>
<organism evidence="11 12">
    <name type="scientific">Coilia grayii</name>
    <name type="common">Gray's grenadier anchovy</name>
    <dbReference type="NCBI Taxonomy" id="363190"/>
    <lineage>
        <taxon>Eukaryota</taxon>
        <taxon>Metazoa</taxon>
        <taxon>Chordata</taxon>
        <taxon>Craniata</taxon>
        <taxon>Vertebrata</taxon>
        <taxon>Euteleostomi</taxon>
        <taxon>Actinopterygii</taxon>
        <taxon>Neopterygii</taxon>
        <taxon>Teleostei</taxon>
        <taxon>Clupei</taxon>
        <taxon>Clupeiformes</taxon>
        <taxon>Clupeoidei</taxon>
        <taxon>Engraulidae</taxon>
        <taxon>Coilinae</taxon>
        <taxon>Coilia</taxon>
    </lineage>
</organism>
<dbReference type="SMART" id="SM00089">
    <property type="entry name" value="PKD"/>
    <property type="match status" value="2"/>
</dbReference>
<dbReference type="Pfam" id="PF15901">
    <property type="entry name" value="Sortilin_C"/>
    <property type="match status" value="1"/>
</dbReference>
<evidence type="ECO:0000256" key="8">
    <source>
        <dbReference type="ARBA" id="ARBA00023180"/>
    </source>
</evidence>
<dbReference type="Pfam" id="PF00801">
    <property type="entry name" value="PKD"/>
    <property type="match status" value="2"/>
</dbReference>
<dbReference type="EMBL" id="JBHFQA010000015">
    <property type="protein sequence ID" value="KAL2086736.1"/>
    <property type="molecule type" value="Genomic_DNA"/>
</dbReference>
<keyword evidence="5" id="KW-0677">Repeat</keyword>
<evidence type="ECO:0000256" key="7">
    <source>
        <dbReference type="ARBA" id="ARBA00023136"/>
    </source>
</evidence>
<evidence type="ECO:0000256" key="1">
    <source>
        <dbReference type="ARBA" id="ARBA00004479"/>
    </source>
</evidence>